<dbReference type="Pfam" id="PF01344">
    <property type="entry name" value="Kelch_1"/>
    <property type="match status" value="1"/>
</dbReference>
<dbReference type="PANTHER" id="PTHR46344">
    <property type="entry name" value="OS02G0202900 PROTEIN"/>
    <property type="match status" value="1"/>
</dbReference>
<proteinExistence type="predicted"/>
<keyword evidence="4" id="KW-1185">Reference proteome</keyword>
<dbReference type="Gene3D" id="2.120.10.80">
    <property type="entry name" value="Kelch-type beta propeller"/>
    <property type="match status" value="1"/>
</dbReference>
<dbReference type="InterPro" id="IPR011043">
    <property type="entry name" value="Gal_Oxase/kelch_b-propeller"/>
</dbReference>
<evidence type="ECO:0000313" key="3">
    <source>
        <dbReference type="EMBL" id="ATB28438.1"/>
    </source>
</evidence>
<dbReference type="InterPro" id="IPR015915">
    <property type="entry name" value="Kelch-typ_b-propeller"/>
</dbReference>
<dbReference type="KEGG" id="mbd:MEBOL_001885"/>
<reference evidence="3 4" key="1">
    <citation type="submission" date="2017-06" db="EMBL/GenBank/DDBJ databases">
        <authorList>
            <person name="Kim H.J."/>
            <person name="Triplett B.A."/>
        </authorList>
    </citation>
    <scope>NUCLEOTIDE SEQUENCE [LARGE SCALE GENOMIC DNA]</scope>
    <source>
        <strain evidence="3 4">DSM 14713</strain>
    </source>
</reference>
<name>A0A250IB52_9BACT</name>
<dbReference type="AlphaFoldDB" id="A0A250IB52"/>
<sequence length="370" mass="39128">MMDGMSPPLSSAGRVPHEGLWLDGFCLVAVSGGALLAGGGAWHRDGIGATPRRSDMAAFWDLATRAWHPLPPLPHPRQGHAAVALPDGRVLLLGGQSADAHELRTTLFWEPGSRRFQEGPPLIAARAQPIAVSFADGAVLVLGSDFDDDLERGTRAEVLWPGASAWEPAGQTARIFHPGPVCASGERVVIAGGRDNGFGFAIVEGVHFAPPLDQMTEVWERDRRAWGQVGPMTESRDGAVGVTLSDGRILVVGGWLSGQVLTTAEVWDPRTGEWSATGRLAIPRSGFALTALPGGGAMVSGGLAGSAHADSNSVELWDPLLGTWSPGPSLRRARAGQQLVEVSPGRFLVVGNTRDAEGDLETTWELWEFS</sequence>
<gene>
    <name evidence="3" type="ORF">MEBOL_001885</name>
</gene>
<keyword evidence="1" id="KW-0880">Kelch repeat</keyword>
<evidence type="ECO:0000256" key="1">
    <source>
        <dbReference type="ARBA" id="ARBA00022441"/>
    </source>
</evidence>
<dbReference type="SUPFAM" id="SSF50965">
    <property type="entry name" value="Galactose oxidase, central domain"/>
    <property type="match status" value="2"/>
</dbReference>
<evidence type="ECO:0000313" key="4">
    <source>
        <dbReference type="Proteomes" id="UP000217289"/>
    </source>
</evidence>
<dbReference type="SMART" id="SM00612">
    <property type="entry name" value="Kelch"/>
    <property type="match status" value="4"/>
</dbReference>
<protein>
    <recommendedName>
        <fullName evidence="5">Galactose oxidase</fullName>
    </recommendedName>
</protein>
<evidence type="ECO:0000256" key="2">
    <source>
        <dbReference type="ARBA" id="ARBA00022737"/>
    </source>
</evidence>
<organism evidence="3 4">
    <name type="scientific">Melittangium boletus DSM 14713</name>
    <dbReference type="NCBI Taxonomy" id="1294270"/>
    <lineage>
        <taxon>Bacteria</taxon>
        <taxon>Pseudomonadati</taxon>
        <taxon>Myxococcota</taxon>
        <taxon>Myxococcia</taxon>
        <taxon>Myxococcales</taxon>
        <taxon>Cystobacterineae</taxon>
        <taxon>Archangiaceae</taxon>
        <taxon>Melittangium</taxon>
    </lineage>
</organism>
<accession>A0A250IB52</accession>
<dbReference type="InterPro" id="IPR006652">
    <property type="entry name" value="Kelch_1"/>
</dbReference>
<evidence type="ECO:0008006" key="5">
    <source>
        <dbReference type="Google" id="ProtNLM"/>
    </source>
</evidence>
<dbReference type="InterPro" id="IPR037293">
    <property type="entry name" value="Gal_Oxidase_central_sf"/>
</dbReference>
<keyword evidence="2" id="KW-0677">Repeat</keyword>
<dbReference type="Proteomes" id="UP000217289">
    <property type="component" value="Chromosome"/>
</dbReference>
<dbReference type="PANTHER" id="PTHR46344:SF27">
    <property type="entry name" value="KELCH REPEAT SUPERFAMILY PROTEIN"/>
    <property type="match status" value="1"/>
</dbReference>
<dbReference type="EMBL" id="CP022163">
    <property type="protein sequence ID" value="ATB28438.1"/>
    <property type="molecule type" value="Genomic_DNA"/>
</dbReference>
<dbReference type="Gene3D" id="2.130.10.80">
    <property type="entry name" value="Galactose oxidase/kelch, beta-propeller"/>
    <property type="match status" value="1"/>
</dbReference>